<sequence>MSAIKEVVDGILRVALRAVDSDLHGNGRGSDRYVPLSLEPSDLVLDDRFRSSAKALNALRFLTDSVPLGPLILGVPIPFQIRPHGLVTDELVSKRSDVDTRPFEPASGRNAITGGHILVGEEPVVVRGFAVKVGHSSLTNCGTQEFSVEVGCELSQAPPIFVSRPQVLELFAE</sequence>
<name>M0PLC8_9EURY</name>
<dbReference type="EMBL" id="AOJI01000002">
    <property type="protein sequence ID" value="EMA70743.1"/>
    <property type="molecule type" value="Genomic_DNA"/>
</dbReference>
<reference evidence="1 2" key="1">
    <citation type="journal article" date="2014" name="PLoS Genet.">
        <title>Phylogenetically driven sequencing of extremely halophilic archaea reveals strategies for static and dynamic osmo-response.</title>
        <authorList>
            <person name="Becker E.A."/>
            <person name="Seitzer P.M."/>
            <person name="Tritt A."/>
            <person name="Larsen D."/>
            <person name="Krusor M."/>
            <person name="Yao A.I."/>
            <person name="Wu D."/>
            <person name="Madern D."/>
            <person name="Eisen J.A."/>
            <person name="Darling A.E."/>
            <person name="Facciotti M.T."/>
        </authorList>
    </citation>
    <scope>NUCLEOTIDE SEQUENCE [LARGE SCALE GENOMIC DNA]</scope>
    <source>
        <strain evidence="1 2">JCM 13560</strain>
    </source>
</reference>
<keyword evidence="2" id="KW-1185">Reference proteome</keyword>
<accession>M0PLC8</accession>
<dbReference type="Proteomes" id="UP000011575">
    <property type="component" value="Unassembled WGS sequence"/>
</dbReference>
<comment type="caution">
    <text evidence="1">The sequence shown here is derived from an EMBL/GenBank/DDBJ whole genome shotgun (WGS) entry which is preliminary data.</text>
</comment>
<proteinExistence type="predicted"/>
<gene>
    <name evidence="1" type="ORF">C461_00602</name>
</gene>
<dbReference type="AlphaFoldDB" id="M0PLC8"/>
<organism evidence="1 2">
    <name type="scientific">Halorubrum aidingense JCM 13560</name>
    <dbReference type="NCBI Taxonomy" id="1230454"/>
    <lineage>
        <taxon>Archaea</taxon>
        <taxon>Methanobacteriati</taxon>
        <taxon>Methanobacteriota</taxon>
        <taxon>Stenosarchaea group</taxon>
        <taxon>Halobacteria</taxon>
        <taxon>Halobacteriales</taxon>
        <taxon>Haloferacaceae</taxon>
        <taxon>Halorubrum</taxon>
    </lineage>
</organism>
<evidence type="ECO:0000313" key="2">
    <source>
        <dbReference type="Proteomes" id="UP000011575"/>
    </source>
</evidence>
<evidence type="ECO:0000313" key="1">
    <source>
        <dbReference type="EMBL" id="EMA70743.1"/>
    </source>
</evidence>
<protein>
    <submittedName>
        <fullName evidence="1">Uncharacterized protein</fullName>
    </submittedName>
</protein>